<dbReference type="GeneID" id="102507126"/>
<feature type="compositionally biased region" description="Basic and acidic residues" evidence="3">
    <location>
        <begin position="108"/>
        <end position="118"/>
    </location>
</feature>
<proteinExistence type="predicted"/>
<dbReference type="Proteomes" id="UP000694856">
    <property type="component" value="Chromosome 4"/>
</dbReference>
<feature type="region of interest" description="Disordered" evidence="3">
    <location>
        <begin position="404"/>
        <end position="444"/>
    </location>
</feature>
<feature type="region of interest" description="Disordered" evidence="3">
    <location>
        <begin position="1"/>
        <end position="199"/>
    </location>
</feature>
<evidence type="ECO:0000256" key="3">
    <source>
        <dbReference type="SAM" id="MobiDB-lite"/>
    </source>
</evidence>
<dbReference type="SUPFAM" id="SSF53098">
    <property type="entry name" value="Ribonuclease H-like"/>
    <property type="match status" value="1"/>
</dbReference>
<dbReference type="GO" id="GO:0006308">
    <property type="term" value="P:DNA catabolic process"/>
    <property type="evidence" value="ECO:0007669"/>
    <property type="project" value="TreeGrafter"/>
</dbReference>
<keyword evidence="6" id="KW-0269">Exonuclease</keyword>
<accession>A0A8B7K4L6</accession>
<dbReference type="InterPro" id="IPR047021">
    <property type="entry name" value="REXO1/3/4-like"/>
</dbReference>
<dbReference type="InterPro" id="IPR013520">
    <property type="entry name" value="Ribonucl_H"/>
</dbReference>
<keyword evidence="2" id="KW-0378">Hydrolase</keyword>
<dbReference type="InterPro" id="IPR036397">
    <property type="entry name" value="RNaseH_sf"/>
</dbReference>
<dbReference type="Gene3D" id="3.30.420.10">
    <property type="entry name" value="Ribonuclease H-like superfamily/Ribonuclease H"/>
    <property type="match status" value="1"/>
</dbReference>
<dbReference type="GO" id="GO:0004527">
    <property type="term" value="F:exonuclease activity"/>
    <property type="evidence" value="ECO:0007669"/>
    <property type="project" value="UniProtKB-KW"/>
</dbReference>
<name>A0A8B7K4L6_CAMFR</name>
<organism evidence="5 6">
    <name type="scientific">Camelus ferus</name>
    <name type="common">Wild bactrian camel</name>
    <name type="synonym">Camelus bactrianus ferus</name>
    <dbReference type="NCBI Taxonomy" id="419612"/>
    <lineage>
        <taxon>Eukaryota</taxon>
        <taxon>Metazoa</taxon>
        <taxon>Chordata</taxon>
        <taxon>Craniata</taxon>
        <taxon>Vertebrata</taxon>
        <taxon>Euteleostomi</taxon>
        <taxon>Mammalia</taxon>
        <taxon>Eutheria</taxon>
        <taxon>Laurasiatheria</taxon>
        <taxon>Artiodactyla</taxon>
        <taxon>Tylopoda</taxon>
        <taxon>Camelidae</taxon>
        <taxon>Camelus</taxon>
    </lineage>
</organism>
<dbReference type="GO" id="GO:0005634">
    <property type="term" value="C:nucleus"/>
    <property type="evidence" value="ECO:0007669"/>
    <property type="project" value="TreeGrafter"/>
</dbReference>
<dbReference type="CTD" id="57109"/>
<evidence type="ECO:0000256" key="1">
    <source>
        <dbReference type="ARBA" id="ARBA00022722"/>
    </source>
</evidence>
<dbReference type="Pfam" id="PF00929">
    <property type="entry name" value="RNase_T"/>
    <property type="match status" value="1"/>
</dbReference>
<dbReference type="SMART" id="SM00479">
    <property type="entry name" value="EXOIII"/>
    <property type="match status" value="1"/>
</dbReference>
<dbReference type="KEGG" id="cfr:102507126"/>
<dbReference type="GO" id="GO:0003676">
    <property type="term" value="F:nucleic acid binding"/>
    <property type="evidence" value="ECO:0007669"/>
    <property type="project" value="InterPro"/>
</dbReference>
<keyword evidence="5" id="KW-1185">Reference proteome</keyword>
<dbReference type="RefSeq" id="XP_014407815.2">
    <property type="nucleotide sequence ID" value="XM_014552329.2"/>
</dbReference>
<evidence type="ECO:0000256" key="2">
    <source>
        <dbReference type="ARBA" id="ARBA00022801"/>
    </source>
</evidence>
<feature type="domain" description="Exonuclease" evidence="4">
    <location>
        <begin position="245"/>
        <end position="491"/>
    </location>
</feature>
<dbReference type="AlphaFoldDB" id="A0A8B7K4L6"/>
<evidence type="ECO:0000313" key="5">
    <source>
        <dbReference type="Proteomes" id="UP000694856"/>
    </source>
</evidence>
<reference evidence="6" key="1">
    <citation type="submission" date="2025-08" db="UniProtKB">
        <authorList>
            <consortium name="RefSeq"/>
        </authorList>
    </citation>
    <scope>IDENTIFICATION</scope>
    <source>
        <tissue evidence="6">Ear skin</tissue>
    </source>
</reference>
<dbReference type="InterPro" id="IPR012337">
    <property type="entry name" value="RNaseH-like_sf"/>
</dbReference>
<evidence type="ECO:0000313" key="6">
    <source>
        <dbReference type="RefSeq" id="XP_014407815.2"/>
    </source>
</evidence>
<feature type="compositionally biased region" description="Basic and acidic residues" evidence="3">
    <location>
        <begin position="40"/>
        <end position="49"/>
    </location>
</feature>
<protein>
    <submittedName>
        <fullName evidence="6">RNA exonuclease 4 isoform X1</fullName>
    </submittedName>
</protein>
<sequence length="505" mass="55107">MAKTTPLTPKRAAVDPAPGPGLVRKPTRKKMKKKRFWKNKAREVGEKPGNDAGGVAVRPPKAPEDFSQNWKALQELLKQKSQTRKEPLGLSQMDSKKQPRSVQQNRKSIPDKAKRAEMGTEDTDQEATGGSVPPGSPPDRKMPALHTQHSGQSRHSEKAAKKRTNGNISLKRGDIKHKKRKAKEATATSAPAPPTEEDIWFDDVDPEDIEAAIGPEAADIARKQLGQSKSSATLVKERAFSGLTKALALDCEMVGVGPQGDESIAARVSLVNQYGKCVYDKFVKPTQLVTDYRTAVSGIRPEDLAQGEEFEVVQKEVAGLLKGRILVGHALHNDLKVPAADTSCLGPACASAALAFCGTQRLRQSCLVRALSDMPTCQLGGPTPRTPPAHPLDRLQLLSGQSFPGDHSLEATRQPPPHRLAHHGQLRGRQASSEGPLTEAQRARPQPLPCRVLLWAKLTLRFGWEAQGRQGGSLSSLDLELFHVLWDPGILPRLRDWEVLVLRAF</sequence>
<gene>
    <name evidence="6" type="primary">REXO4</name>
</gene>
<keyword evidence="1" id="KW-0540">Nuclease</keyword>
<dbReference type="PANTHER" id="PTHR12801:SF158">
    <property type="entry name" value="RNA EXONUCLEASE 4"/>
    <property type="match status" value="1"/>
</dbReference>
<dbReference type="PANTHER" id="PTHR12801">
    <property type="entry name" value="RNA EXONUCLEASE REXO1 / RECO3 FAMILY MEMBER-RELATED"/>
    <property type="match status" value="1"/>
</dbReference>
<evidence type="ECO:0000259" key="4">
    <source>
        <dbReference type="SMART" id="SM00479"/>
    </source>
</evidence>
<feature type="compositionally biased region" description="Basic residues" evidence="3">
    <location>
        <begin position="25"/>
        <end position="39"/>
    </location>
</feature>